<name>A0A5Q3FMZ4_FUSFU</name>
<protein>
    <submittedName>
        <fullName evidence="1">Uncharacterized protein</fullName>
    </submittedName>
</protein>
<dbReference type="EMBL" id="CABFJX010000268">
    <property type="protein sequence ID" value="VTT69926.1"/>
    <property type="molecule type" value="Genomic_DNA"/>
</dbReference>
<dbReference type="AlphaFoldDB" id="A0A5Q3FMZ4"/>
<dbReference type="Proteomes" id="UP000760494">
    <property type="component" value="Unassembled WGS sequence"/>
</dbReference>
<dbReference type="PANTHER" id="PTHR38643">
    <property type="entry name" value="PURINE NUCLEOSIDE PERMEASE C285.05-RELATED"/>
    <property type="match status" value="1"/>
</dbReference>
<sequence>MELPRGLLTLFLQFILLPLIAALPYPLNTLDDEVFAPKVMIISMVYPLPYLDSYHFSNTTLQWSPEAAVWHERLPGSNLGNLASKTIHAPGLSMLFPCATCTEDGSICHVTIGEGEINSATSLMALMLSPKFDFRHTYFLVAGIAGVNPKYGTLGSVAIARYSVQVALQYEIDIRSLPPGWPTGYISYGRDQPYQQPFITYGTEVFELNAQLQDAAYKLASKAQLEDANGPKEYRALYRRMGETYKRASQPPSVIKCDTATSDVYYSGSRLSESFENTTKVWTNGTGVYCMSAQEDNAILEVLVRAAIAKICDFSRVMIYRTGSNFDRPPPDYTDLDHLTAAKQNGFSIAIANIFNAGIEIVKGIIEDWDTTFKAGIRAENYIGDIFGSLGGEPDFGFGSLTHGERIAPDSKSSELANREMDRRRILTQKSLRKI</sequence>
<dbReference type="Gene3D" id="3.40.50.1580">
    <property type="entry name" value="Nucleoside phosphorylase domain"/>
    <property type="match status" value="1"/>
</dbReference>
<organism evidence="1 2">
    <name type="scientific">Fusarium fujikuroi</name>
    <name type="common">Bakanae and foot rot disease fungus</name>
    <name type="synonym">Gibberella fujikuroi</name>
    <dbReference type="NCBI Taxonomy" id="5127"/>
    <lineage>
        <taxon>Eukaryota</taxon>
        <taxon>Fungi</taxon>
        <taxon>Dikarya</taxon>
        <taxon>Ascomycota</taxon>
        <taxon>Pezizomycotina</taxon>
        <taxon>Sordariomycetes</taxon>
        <taxon>Hypocreomycetidae</taxon>
        <taxon>Hypocreales</taxon>
        <taxon>Nectriaceae</taxon>
        <taxon>Fusarium</taxon>
        <taxon>Fusarium fujikuroi species complex</taxon>
    </lineage>
</organism>
<dbReference type="InterPro" id="IPR009486">
    <property type="entry name" value="Pur_nuclsid_perm"/>
</dbReference>
<dbReference type="Pfam" id="PF06516">
    <property type="entry name" value="NUP"/>
    <property type="match status" value="1"/>
</dbReference>
<dbReference type="GO" id="GO:0003824">
    <property type="term" value="F:catalytic activity"/>
    <property type="evidence" value="ECO:0007669"/>
    <property type="project" value="InterPro"/>
</dbReference>
<dbReference type="InterPro" id="IPR035994">
    <property type="entry name" value="Nucleoside_phosphorylase_sf"/>
</dbReference>
<proteinExistence type="predicted"/>
<evidence type="ECO:0000313" key="2">
    <source>
        <dbReference type="Proteomes" id="UP000760494"/>
    </source>
</evidence>
<comment type="caution">
    <text evidence="1">The sequence shown here is derived from an EMBL/GenBank/DDBJ whole genome shotgun (WGS) entry which is preliminary data.</text>
</comment>
<dbReference type="PANTHER" id="PTHR38643:SF1">
    <property type="entry name" value="PURINE NUCLEOSIDE PERMEASE C285.05-RELATED"/>
    <property type="match status" value="1"/>
</dbReference>
<dbReference type="GO" id="GO:0055085">
    <property type="term" value="P:transmembrane transport"/>
    <property type="evidence" value="ECO:0007669"/>
    <property type="project" value="InterPro"/>
</dbReference>
<dbReference type="GO" id="GO:0005783">
    <property type="term" value="C:endoplasmic reticulum"/>
    <property type="evidence" value="ECO:0007669"/>
    <property type="project" value="TreeGrafter"/>
</dbReference>
<accession>A0A5Q3FMZ4</accession>
<reference evidence="1" key="1">
    <citation type="submission" date="2019-05" db="EMBL/GenBank/DDBJ databases">
        <authorList>
            <person name="Piombo E."/>
        </authorList>
    </citation>
    <scope>NUCLEOTIDE SEQUENCE</scope>
    <source>
        <strain evidence="1">C2S</strain>
    </source>
</reference>
<dbReference type="GO" id="GO:0009116">
    <property type="term" value="P:nucleoside metabolic process"/>
    <property type="evidence" value="ECO:0007669"/>
    <property type="project" value="InterPro"/>
</dbReference>
<gene>
    <name evidence="1" type="ORF">C2S_7756</name>
</gene>
<evidence type="ECO:0000313" key="1">
    <source>
        <dbReference type="EMBL" id="VTT69926.1"/>
    </source>
</evidence>